<sequence>MVDSIQAAETAMANTYSSPTNEDTMDKGTDDAQATDTQPFRLLDLPDELWVRIGKMVVDDSPGIATPPERAIDMLMPKTPAGSRSSPLDEQSPDDKAMRLANHKKYMLKTYFPAPPAISRANSRLRRELLAYYYKFKIDLTFDWRDILGTYIFALWVKQVDREMRRVMQGVKITGLAHSPAALMTLPLGPDADDDDYVHVVMLKDQLKSKVPNVKEPTWTDLVRVRLEVEFEVEDQTGYDVSRGIKEYKGKLVFK</sequence>
<feature type="compositionally biased region" description="Polar residues" evidence="1">
    <location>
        <begin position="12"/>
        <end position="22"/>
    </location>
</feature>
<evidence type="ECO:0000313" key="2">
    <source>
        <dbReference type="EMBL" id="SMQ50349.1"/>
    </source>
</evidence>
<dbReference type="Proteomes" id="UP000215127">
    <property type="component" value="Chromosome 4"/>
</dbReference>
<organism evidence="2 3">
    <name type="scientific">Zymoseptoria tritici (strain ST99CH_3D7)</name>
    <dbReference type="NCBI Taxonomy" id="1276538"/>
    <lineage>
        <taxon>Eukaryota</taxon>
        <taxon>Fungi</taxon>
        <taxon>Dikarya</taxon>
        <taxon>Ascomycota</taxon>
        <taxon>Pezizomycotina</taxon>
        <taxon>Dothideomycetes</taxon>
        <taxon>Dothideomycetidae</taxon>
        <taxon>Mycosphaerellales</taxon>
        <taxon>Mycosphaerellaceae</taxon>
        <taxon>Zymoseptoria</taxon>
    </lineage>
</organism>
<evidence type="ECO:0000313" key="3">
    <source>
        <dbReference type="Proteomes" id="UP000215127"/>
    </source>
</evidence>
<protein>
    <recommendedName>
        <fullName evidence="4">F-box domain-containing protein</fullName>
    </recommendedName>
</protein>
<reference evidence="2 3" key="1">
    <citation type="submission" date="2016-06" db="EMBL/GenBank/DDBJ databases">
        <authorList>
            <person name="Kjaerup R.B."/>
            <person name="Dalgaard T.S."/>
            <person name="Juul-Madsen H.R."/>
        </authorList>
    </citation>
    <scope>NUCLEOTIDE SEQUENCE [LARGE SCALE GENOMIC DNA]</scope>
</reference>
<gene>
    <name evidence="2" type="ORF">ZT3D7_G5502</name>
</gene>
<evidence type="ECO:0000256" key="1">
    <source>
        <dbReference type="SAM" id="MobiDB-lite"/>
    </source>
</evidence>
<accession>A0A1X7RSH6</accession>
<keyword evidence="3" id="KW-1185">Reference proteome</keyword>
<dbReference type="AlphaFoldDB" id="A0A1X7RSH6"/>
<evidence type="ECO:0008006" key="4">
    <source>
        <dbReference type="Google" id="ProtNLM"/>
    </source>
</evidence>
<name>A0A1X7RSH6_ZYMT9</name>
<dbReference type="EMBL" id="LT853695">
    <property type="protein sequence ID" value="SMQ50349.1"/>
    <property type="molecule type" value="Genomic_DNA"/>
</dbReference>
<feature type="region of interest" description="Disordered" evidence="1">
    <location>
        <begin position="75"/>
        <end position="94"/>
    </location>
</feature>
<feature type="region of interest" description="Disordered" evidence="1">
    <location>
        <begin position="1"/>
        <end position="37"/>
    </location>
</feature>
<proteinExistence type="predicted"/>